<feature type="compositionally biased region" description="Low complexity" evidence="2">
    <location>
        <begin position="301"/>
        <end position="326"/>
    </location>
</feature>
<dbReference type="VEuPathDB" id="FungiDB:G647_09102"/>
<dbReference type="GO" id="GO:0071966">
    <property type="term" value="P:fungal-type cell wall polysaccharide metabolic process"/>
    <property type="evidence" value="ECO:0007669"/>
    <property type="project" value="TreeGrafter"/>
</dbReference>
<dbReference type="InterPro" id="IPR053183">
    <property type="entry name" value="ASL1"/>
</dbReference>
<dbReference type="InterPro" id="IPR024655">
    <property type="entry name" value="Asl1_glyco_hydro_catalytic"/>
</dbReference>
<comment type="caution">
    <text evidence="5">The sequence shown here is derived from an EMBL/GenBank/DDBJ whole genome shotgun (WGS) entry which is preliminary data.</text>
</comment>
<dbReference type="Gene3D" id="3.20.20.80">
    <property type="entry name" value="Glycosidases"/>
    <property type="match status" value="1"/>
</dbReference>
<feature type="region of interest" description="Disordered" evidence="2">
    <location>
        <begin position="301"/>
        <end position="328"/>
    </location>
</feature>
<dbReference type="PANTHER" id="PTHR34154:SF10">
    <property type="entry name" value="ASL1-LIKE GLYCOSYL HYDROLASE CATALYTIC DOMAIN-CONTAINING PROTEIN"/>
    <property type="match status" value="1"/>
</dbReference>
<feature type="compositionally biased region" description="Pro residues" evidence="2">
    <location>
        <begin position="128"/>
        <end position="140"/>
    </location>
</feature>
<evidence type="ECO:0000256" key="1">
    <source>
        <dbReference type="PROSITE-ProRule" id="PRU00235"/>
    </source>
</evidence>
<organism evidence="5 6">
    <name type="scientific">Cladophialophora carrionii</name>
    <dbReference type="NCBI Taxonomy" id="86049"/>
    <lineage>
        <taxon>Eukaryota</taxon>
        <taxon>Fungi</taxon>
        <taxon>Dikarya</taxon>
        <taxon>Ascomycota</taxon>
        <taxon>Pezizomycotina</taxon>
        <taxon>Eurotiomycetes</taxon>
        <taxon>Chaetothyriomycetidae</taxon>
        <taxon>Chaetothyriales</taxon>
        <taxon>Herpotrichiellaceae</taxon>
        <taxon>Cladophialophora</taxon>
    </lineage>
</organism>
<dbReference type="OrthoDB" id="43654at2759"/>
<proteinExistence type="predicted"/>
<dbReference type="PROSITE" id="PS50012">
    <property type="entry name" value="RCC1_3"/>
    <property type="match status" value="1"/>
</dbReference>
<evidence type="ECO:0000313" key="5">
    <source>
        <dbReference type="EMBL" id="OCT46425.1"/>
    </source>
</evidence>
<protein>
    <recommendedName>
        <fullName evidence="4">Asl1-like glycosyl hydrolase catalytic domain-containing protein</fullName>
    </recommendedName>
</protein>
<dbReference type="AlphaFoldDB" id="A0A1C1CD29"/>
<dbReference type="InterPro" id="IPR017853">
    <property type="entry name" value="GH"/>
</dbReference>
<feature type="repeat" description="RCC1" evidence="1">
    <location>
        <begin position="347"/>
        <end position="400"/>
    </location>
</feature>
<dbReference type="SUPFAM" id="SSF51445">
    <property type="entry name" value="(Trans)glycosidases"/>
    <property type="match status" value="1"/>
</dbReference>
<feature type="signal peptide" evidence="3">
    <location>
        <begin position="1"/>
        <end position="17"/>
    </location>
</feature>
<feature type="compositionally biased region" description="Low complexity" evidence="2">
    <location>
        <begin position="220"/>
        <end position="242"/>
    </location>
</feature>
<keyword evidence="3" id="KW-0732">Signal</keyword>
<feature type="compositionally biased region" description="Low complexity" evidence="2">
    <location>
        <begin position="118"/>
        <end position="127"/>
    </location>
</feature>
<dbReference type="STRING" id="86049.A0A1C1CD29"/>
<feature type="region of interest" description="Disordered" evidence="2">
    <location>
        <begin position="204"/>
        <end position="269"/>
    </location>
</feature>
<feature type="region of interest" description="Disordered" evidence="2">
    <location>
        <begin position="116"/>
        <end position="149"/>
    </location>
</feature>
<keyword evidence="6" id="KW-1185">Reference proteome</keyword>
<evidence type="ECO:0000259" key="4">
    <source>
        <dbReference type="Pfam" id="PF11790"/>
    </source>
</evidence>
<name>A0A1C1CD29_9EURO</name>
<dbReference type="EMBL" id="LGRB01000016">
    <property type="protein sequence ID" value="OCT46425.1"/>
    <property type="molecule type" value="Genomic_DNA"/>
</dbReference>
<dbReference type="InterPro" id="IPR000408">
    <property type="entry name" value="Reg_chr_condens"/>
</dbReference>
<reference evidence="6" key="1">
    <citation type="submission" date="2015-07" db="EMBL/GenBank/DDBJ databases">
        <authorList>
            <person name="Teixeira M.M."/>
            <person name="Souza R.C."/>
            <person name="Almeida L.G."/>
            <person name="Vicente V.A."/>
            <person name="de Hoog S."/>
            <person name="Bocca A.L."/>
            <person name="de Almeida S.R."/>
            <person name="Vasconcelos A.T."/>
            <person name="Felipe M.S."/>
        </authorList>
    </citation>
    <scope>NUCLEOTIDE SEQUENCE [LARGE SCALE GENOMIC DNA]</scope>
    <source>
        <strain evidence="6">KSF</strain>
    </source>
</reference>
<feature type="domain" description="Asl1-like glycosyl hydrolase catalytic" evidence="4">
    <location>
        <begin position="329"/>
        <end position="557"/>
    </location>
</feature>
<dbReference type="Proteomes" id="UP000094526">
    <property type="component" value="Unassembled WGS sequence"/>
</dbReference>
<accession>A0A1C1CD29</accession>
<evidence type="ECO:0000256" key="3">
    <source>
        <dbReference type="SAM" id="SignalP"/>
    </source>
</evidence>
<dbReference type="Pfam" id="PF11790">
    <property type="entry name" value="Glyco_hydro_cc"/>
    <property type="match status" value="1"/>
</dbReference>
<evidence type="ECO:0000313" key="6">
    <source>
        <dbReference type="Proteomes" id="UP000094526"/>
    </source>
</evidence>
<sequence length="559" mass="55285">MVAKLLFVVGLATSALAHPNHKRHNRFHHGTGTGNGLAMPTGATYPITNGTAPHNGTDFGGSPIESPSSVEATSVLPTATGAMTVTVVPVPAESSSPDTGKDVSSVPAAIAIPSNTEVAPAGDSPAGSPAPVPAPAPAPVPGSSEDSCSVLTSTITSTSIQYITVTANSGDSASEVAPTGGAGGFYGASNPSSLAAGPIDAASSSTSVLAPSGGPGEFFPAPESASSTTTSGAGSLPSTSGSISAGAPTAGEFFPHPGQQSSVPVFDSSSSAALPSYGGGASSVIPTTFATIPSSAPSSSAALSASSVSPSSTPSSSPSTGGSTSGKKGLSYNTASLTNAFAGKGISWVYNWGASPDGSIVSGAEYVPMFWGPNSVSGWANAAASAIASGSKHALSLNEPDLDAQANVDPATAAKLHIENMNPLAGQVQIGSPAVTNGAGTNPLMGIDWLNAFFKSCAGQCKVDFVAFHWYDSASNFGYFQSHVQDVIDAAAANGVGKVWLTEFGASGSDSEVASFLEQAIPWLESQTAVDRYAYFMCADGILVKSNTISSPIGAAYAS</sequence>
<dbReference type="GO" id="GO:0009277">
    <property type="term" value="C:fungal-type cell wall"/>
    <property type="evidence" value="ECO:0007669"/>
    <property type="project" value="TreeGrafter"/>
</dbReference>
<evidence type="ECO:0000256" key="2">
    <source>
        <dbReference type="SAM" id="MobiDB-lite"/>
    </source>
</evidence>
<dbReference type="PANTHER" id="PTHR34154">
    <property type="entry name" value="ALKALI-SENSITIVE LINKAGE PROTEIN 1"/>
    <property type="match status" value="1"/>
</dbReference>
<dbReference type="VEuPathDB" id="FungiDB:CLCR_01151"/>
<gene>
    <name evidence="5" type="ORF">CLCR_01151</name>
</gene>
<feature type="chain" id="PRO_5008650743" description="Asl1-like glycosyl hydrolase catalytic domain-containing protein" evidence="3">
    <location>
        <begin position="18"/>
        <end position="559"/>
    </location>
</feature>